<reference evidence="1 2" key="1">
    <citation type="submission" date="2019-10" db="EMBL/GenBank/DDBJ databases">
        <authorList>
            <person name="Karimi E."/>
        </authorList>
    </citation>
    <scope>NUCLEOTIDE SEQUENCE [LARGE SCALE GENOMIC DNA]</scope>
    <source>
        <strain evidence="1">Bacillus sp. 71</strain>
    </source>
</reference>
<protein>
    <submittedName>
        <fullName evidence="1">Uncharacterized protein</fullName>
    </submittedName>
</protein>
<accession>A0A654A7I7</accession>
<name>A0A654A7I7_BACMY</name>
<evidence type="ECO:0000313" key="1">
    <source>
        <dbReference type="EMBL" id="VXC62890.1"/>
    </source>
</evidence>
<proteinExistence type="predicted"/>
<evidence type="ECO:0000313" key="2">
    <source>
        <dbReference type="Proteomes" id="UP000437562"/>
    </source>
</evidence>
<dbReference type="Proteomes" id="UP000437562">
    <property type="component" value="Unassembled WGS sequence"/>
</dbReference>
<gene>
    <name evidence="1" type="ORF">BACI71_40479</name>
</gene>
<dbReference type="AlphaFoldDB" id="A0A654A7I7"/>
<dbReference type="EMBL" id="CABWMC010000029">
    <property type="protein sequence ID" value="VXC62890.1"/>
    <property type="molecule type" value="Genomic_DNA"/>
</dbReference>
<organism evidence="1 2">
    <name type="scientific">Bacillus mycoides</name>
    <dbReference type="NCBI Taxonomy" id="1405"/>
    <lineage>
        <taxon>Bacteria</taxon>
        <taxon>Bacillati</taxon>
        <taxon>Bacillota</taxon>
        <taxon>Bacilli</taxon>
        <taxon>Bacillales</taxon>
        <taxon>Bacillaceae</taxon>
        <taxon>Bacillus</taxon>
        <taxon>Bacillus cereus group</taxon>
    </lineage>
</organism>
<sequence>MNEFLLESQDLNGDGIIEFSTSVRPKG</sequence>